<feature type="domain" description="C3H1-type" evidence="10">
    <location>
        <begin position="102"/>
        <end position="122"/>
    </location>
</feature>
<dbReference type="PANTHER" id="PTHR14738:SF29">
    <property type="entry name" value="ZINC FINGER CCCH DOMAIN-CONTAINING PROTEIN 14"/>
    <property type="match status" value="1"/>
</dbReference>
<evidence type="ECO:0000256" key="2">
    <source>
        <dbReference type="ARBA" id="ARBA00008423"/>
    </source>
</evidence>
<comment type="similarity">
    <text evidence="2">Belongs to the ZC3H14 family.</text>
</comment>
<dbReference type="PROSITE" id="PS50103">
    <property type="entry name" value="ZF_C3H1"/>
    <property type="match status" value="2"/>
</dbReference>
<evidence type="ECO:0000313" key="11">
    <source>
        <dbReference type="Proteomes" id="UP000515154"/>
    </source>
</evidence>
<dbReference type="SMART" id="SM00356">
    <property type="entry name" value="ZnF_C3H1"/>
    <property type="match status" value="2"/>
</dbReference>
<evidence type="ECO:0000256" key="6">
    <source>
        <dbReference type="ARBA" id="ARBA00022771"/>
    </source>
</evidence>
<dbReference type="InterPro" id="IPR000571">
    <property type="entry name" value="Znf_CCCH"/>
</dbReference>
<dbReference type="Proteomes" id="UP000515154">
    <property type="component" value="Unplaced"/>
</dbReference>
<name>A0A6P7U5H3_9MOLL</name>
<accession>A0A6P7U5H3</accession>
<comment type="subcellular location">
    <subcellularLocation>
        <location evidence="1">Nucleus</location>
    </subcellularLocation>
</comment>
<evidence type="ECO:0000256" key="1">
    <source>
        <dbReference type="ARBA" id="ARBA00004123"/>
    </source>
</evidence>
<dbReference type="PANTHER" id="PTHR14738">
    <property type="entry name" value="ZINC FINGER CCCH DOMAIN-CONTAINING PROTEIN 14"/>
    <property type="match status" value="1"/>
</dbReference>
<reference evidence="12" key="1">
    <citation type="submission" date="2025-08" db="UniProtKB">
        <authorList>
            <consortium name="RefSeq"/>
        </authorList>
    </citation>
    <scope>IDENTIFICATION</scope>
</reference>
<evidence type="ECO:0000259" key="10">
    <source>
        <dbReference type="PROSITE" id="PS50103"/>
    </source>
</evidence>
<evidence type="ECO:0000256" key="9">
    <source>
        <dbReference type="PROSITE-ProRule" id="PRU00723"/>
    </source>
</evidence>
<feature type="zinc finger region" description="C3H1-type" evidence="9">
    <location>
        <begin position="76"/>
        <end position="101"/>
    </location>
</feature>
<dbReference type="RefSeq" id="XP_029656201.1">
    <property type="nucleotide sequence ID" value="XM_029800341.2"/>
</dbReference>
<keyword evidence="7 9" id="KW-0862">Zinc</keyword>
<evidence type="ECO:0000256" key="4">
    <source>
        <dbReference type="ARBA" id="ARBA00022723"/>
    </source>
</evidence>
<dbReference type="GO" id="GO:0043488">
    <property type="term" value="P:regulation of mRNA stability"/>
    <property type="evidence" value="ECO:0007669"/>
    <property type="project" value="InterPro"/>
</dbReference>
<feature type="domain" description="C3H1-type" evidence="10">
    <location>
        <begin position="76"/>
        <end position="101"/>
    </location>
</feature>
<keyword evidence="8" id="KW-0539">Nucleus</keyword>
<dbReference type="GO" id="GO:0008143">
    <property type="term" value="F:poly(A) binding"/>
    <property type="evidence" value="ECO:0007669"/>
    <property type="project" value="InterPro"/>
</dbReference>
<keyword evidence="4 9" id="KW-0479">Metal-binding</keyword>
<evidence type="ECO:0000256" key="8">
    <source>
        <dbReference type="ARBA" id="ARBA00023242"/>
    </source>
</evidence>
<gene>
    <name evidence="12" type="primary">LOC115230121</name>
</gene>
<feature type="zinc finger region" description="C3H1-type" evidence="9">
    <location>
        <begin position="102"/>
        <end position="122"/>
    </location>
</feature>
<dbReference type="InterPro" id="IPR040366">
    <property type="entry name" value="Nab2/ZC3H14"/>
</dbReference>
<evidence type="ECO:0000256" key="7">
    <source>
        <dbReference type="ARBA" id="ARBA00022833"/>
    </source>
</evidence>
<dbReference type="AlphaFoldDB" id="A0A6P7U5H3"/>
<dbReference type="Pfam" id="PF14608">
    <property type="entry name" value="zf-CCCH_2"/>
    <property type="match status" value="3"/>
</dbReference>
<dbReference type="Gene3D" id="4.10.1000.30">
    <property type="match status" value="1"/>
</dbReference>
<proteinExistence type="inferred from homology"/>
<evidence type="ECO:0000256" key="3">
    <source>
        <dbReference type="ARBA" id="ARBA00015071"/>
    </source>
</evidence>
<protein>
    <recommendedName>
        <fullName evidence="3">Zinc finger CCCH domain-containing protein 14</fullName>
    </recommendedName>
</protein>
<dbReference type="GO" id="GO:0005634">
    <property type="term" value="C:nucleus"/>
    <property type="evidence" value="ECO:0007669"/>
    <property type="project" value="UniProtKB-SubCell"/>
</dbReference>
<keyword evidence="6 9" id="KW-0863">Zinc-finger</keyword>
<organism evidence="11 12">
    <name type="scientific">Octopus sinensis</name>
    <name type="common">East Asian common octopus</name>
    <dbReference type="NCBI Taxonomy" id="2607531"/>
    <lineage>
        <taxon>Eukaryota</taxon>
        <taxon>Metazoa</taxon>
        <taxon>Spiralia</taxon>
        <taxon>Lophotrochozoa</taxon>
        <taxon>Mollusca</taxon>
        <taxon>Cephalopoda</taxon>
        <taxon>Coleoidea</taxon>
        <taxon>Octopodiformes</taxon>
        <taxon>Octopoda</taxon>
        <taxon>Incirrata</taxon>
        <taxon>Octopodidae</taxon>
        <taxon>Octopus</taxon>
    </lineage>
</organism>
<sequence length="155" mass="17798">MDEISTNVPQANTSDQSVLKRIVINRADFDSTCAENKDNRPVCVTFNNAIKSQPVDQFAESYIPVEQMETNDQKVTKIKERCKFWPSCANGDQCQFHHPNVLCRTFPNCTFGDKCIYIHPNCMFDANCSRPNCPYTHTTKNLKPPSRQNCFCFME</sequence>
<dbReference type="GO" id="GO:0005737">
    <property type="term" value="C:cytoplasm"/>
    <property type="evidence" value="ECO:0007669"/>
    <property type="project" value="TreeGrafter"/>
</dbReference>
<dbReference type="GO" id="GO:0008270">
    <property type="term" value="F:zinc ion binding"/>
    <property type="evidence" value="ECO:0007669"/>
    <property type="project" value="UniProtKB-KW"/>
</dbReference>
<evidence type="ECO:0000313" key="12">
    <source>
        <dbReference type="RefSeq" id="XP_029656201.1"/>
    </source>
</evidence>
<keyword evidence="5" id="KW-0677">Repeat</keyword>
<dbReference type="KEGG" id="osn:115230121"/>
<dbReference type="FunFam" id="4.10.1000.30:FF:000001">
    <property type="entry name" value="Zinc finger CCCH domain-containing protein 14"/>
    <property type="match status" value="1"/>
</dbReference>
<keyword evidence="11" id="KW-1185">Reference proteome</keyword>
<evidence type="ECO:0000256" key="5">
    <source>
        <dbReference type="ARBA" id="ARBA00022737"/>
    </source>
</evidence>